<dbReference type="GO" id="GO:0032259">
    <property type="term" value="P:methylation"/>
    <property type="evidence" value="ECO:0007669"/>
    <property type="project" value="UniProtKB-KW"/>
</dbReference>
<evidence type="ECO:0000256" key="4">
    <source>
        <dbReference type="ARBA" id="ARBA00022747"/>
    </source>
</evidence>
<dbReference type="AlphaFoldDB" id="A0A3S4Y4H2"/>
<dbReference type="EC" id="2.1.1.37" evidence="8"/>
<dbReference type="Gene3D" id="3.90.120.10">
    <property type="entry name" value="DNA Methylase, subunit A, domain 2"/>
    <property type="match status" value="1"/>
</dbReference>
<dbReference type="GO" id="GO:0003677">
    <property type="term" value="F:DNA binding"/>
    <property type="evidence" value="ECO:0007669"/>
    <property type="project" value="TreeGrafter"/>
</dbReference>
<sequence length="343" mass="38965">MDFEANNYIQYINQVLRPVHTEDAVVLDLFAGCGGLALGFEAAGFKTVGFEMNVPASESYVRNLGNPCFPVKLEVGYEYPPADIVIGGPPCQPFSVGGNQKGMEDARDGFPIFIDAVKRLNPKVFMFENVRGLLYSNKWYFDLIRKELSELGYLIEFKLLNAVNYKVPQNRERLFVVGHKSTFKFPKMHNQKTTVSNAIGDLMTQFSDDSKFLNASMDAYVAKYERASQCINPRDLYPDKPARTLTCRNLAGATGDMQRVRLKDGRRRRITIDEAARLQSFPDWFEFQGNETNAYNQIGNAVPPLLAYQIALAIKDCYNQTEQHPSDFIYHHNQVAYQDLTLF</sequence>
<dbReference type="EMBL" id="SBIW01000028">
    <property type="protein sequence ID" value="RWY47261.1"/>
    <property type="molecule type" value="Genomic_DNA"/>
</dbReference>
<evidence type="ECO:0000256" key="7">
    <source>
        <dbReference type="RuleBase" id="RU000416"/>
    </source>
</evidence>
<dbReference type="PROSITE" id="PS00094">
    <property type="entry name" value="C5_MTASE_1"/>
    <property type="match status" value="1"/>
</dbReference>
<dbReference type="InterPro" id="IPR018117">
    <property type="entry name" value="C5_DNA_meth_AS"/>
</dbReference>
<dbReference type="PROSITE" id="PS51679">
    <property type="entry name" value="SAM_MT_C5"/>
    <property type="match status" value="1"/>
</dbReference>
<dbReference type="InterPro" id="IPR050390">
    <property type="entry name" value="C5-Methyltransferase"/>
</dbReference>
<keyword evidence="3 6" id="KW-0949">S-adenosyl-L-methionine</keyword>
<dbReference type="CDD" id="cd00315">
    <property type="entry name" value="Cyt_C5_DNA_methylase"/>
    <property type="match status" value="1"/>
</dbReference>
<keyword evidence="1 6" id="KW-0489">Methyltransferase</keyword>
<evidence type="ECO:0000256" key="6">
    <source>
        <dbReference type="PROSITE-ProRule" id="PRU01016"/>
    </source>
</evidence>
<dbReference type="Proteomes" id="UP000286701">
    <property type="component" value="Unassembled WGS sequence"/>
</dbReference>
<comment type="caution">
    <text evidence="9">The sequence shown here is derived from an EMBL/GenBank/DDBJ whole genome shotgun (WGS) entry which is preliminary data.</text>
</comment>
<dbReference type="GO" id="GO:0044027">
    <property type="term" value="P:negative regulation of gene expression via chromosomal CpG island methylation"/>
    <property type="evidence" value="ECO:0007669"/>
    <property type="project" value="TreeGrafter"/>
</dbReference>
<feature type="active site" evidence="6">
    <location>
        <position position="91"/>
    </location>
</feature>
<dbReference type="OrthoDB" id="32195at2"/>
<evidence type="ECO:0000313" key="9">
    <source>
        <dbReference type="EMBL" id="RWY47261.1"/>
    </source>
</evidence>
<accession>A0A3S4Y4H2</accession>
<dbReference type="GO" id="GO:0009307">
    <property type="term" value="P:DNA restriction-modification system"/>
    <property type="evidence" value="ECO:0007669"/>
    <property type="project" value="UniProtKB-KW"/>
</dbReference>
<evidence type="ECO:0000313" key="10">
    <source>
        <dbReference type="Proteomes" id="UP000286701"/>
    </source>
</evidence>
<name>A0A3S4Y4H2_9SPHI</name>
<keyword evidence="4" id="KW-0680">Restriction system</keyword>
<dbReference type="GO" id="GO:0003886">
    <property type="term" value="F:DNA (cytosine-5-)-methyltransferase activity"/>
    <property type="evidence" value="ECO:0007669"/>
    <property type="project" value="UniProtKB-EC"/>
</dbReference>
<dbReference type="PANTHER" id="PTHR10629">
    <property type="entry name" value="CYTOSINE-SPECIFIC METHYLTRANSFERASE"/>
    <property type="match status" value="1"/>
</dbReference>
<gene>
    <name evidence="9" type="ORF">EPL05_22225</name>
</gene>
<protein>
    <recommendedName>
        <fullName evidence="8">Cytosine-specific methyltransferase</fullName>
        <ecNumber evidence="8">2.1.1.37</ecNumber>
    </recommendedName>
</protein>
<dbReference type="Gene3D" id="3.40.50.150">
    <property type="entry name" value="Vaccinia Virus protein VP39"/>
    <property type="match status" value="1"/>
</dbReference>
<comment type="similarity">
    <text evidence="6 7">Belongs to the class I-like SAM-binding methyltransferase superfamily. C5-methyltransferase family.</text>
</comment>
<dbReference type="InterPro" id="IPR029063">
    <property type="entry name" value="SAM-dependent_MTases_sf"/>
</dbReference>
<dbReference type="InterPro" id="IPR001525">
    <property type="entry name" value="C5_MeTfrase"/>
</dbReference>
<dbReference type="SUPFAM" id="SSF53335">
    <property type="entry name" value="S-adenosyl-L-methionine-dependent methyltransferases"/>
    <property type="match status" value="1"/>
</dbReference>
<evidence type="ECO:0000256" key="5">
    <source>
        <dbReference type="ARBA" id="ARBA00047422"/>
    </source>
</evidence>
<evidence type="ECO:0000256" key="2">
    <source>
        <dbReference type="ARBA" id="ARBA00022679"/>
    </source>
</evidence>
<dbReference type="Pfam" id="PF00145">
    <property type="entry name" value="DNA_methylase"/>
    <property type="match status" value="1"/>
</dbReference>
<evidence type="ECO:0000256" key="1">
    <source>
        <dbReference type="ARBA" id="ARBA00022603"/>
    </source>
</evidence>
<evidence type="ECO:0000256" key="3">
    <source>
        <dbReference type="ARBA" id="ARBA00022691"/>
    </source>
</evidence>
<comment type="catalytic activity">
    <reaction evidence="5 8">
        <text>a 2'-deoxycytidine in DNA + S-adenosyl-L-methionine = a 5-methyl-2'-deoxycytidine in DNA + S-adenosyl-L-homocysteine + H(+)</text>
        <dbReference type="Rhea" id="RHEA:13681"/>
        <dbReference type="Rhea" id="RHEA-COMP:11369"/>
        <dbReference type="Rhea" id="RHEA-COMP:11370"/>
        <dbReference type="ChEBI" id="CHEBI:15378"/>
        <dbReference type="ChEBI" id="CHEBI:57856"/>
        <dbReference type="ChEBI" id="CHEBI:59789"/>
        <dbReference type="ChEBI" id="CHEBI:85452"/>
        <dbReference type="ChEBI" id="CHEBI:85454"/>
        <dbReference type="EC" id="2.1.1.37"/>
    </reaction>
</comment>
<dbReference type="NCBIfam" id="TIGR00675">
    <property type="entry name" value="dcm"/>
    <property type="match status" value="1"/>
</dbReference>
<keyword evidence="2 6" id="KW-0808">Transferase</keyword>
<reference evidence="9 10" key="1">
    <citation type="submission" date="2019-01" db="EMBL/GenBank/DDBJ databases">
        <title>Mucilaginibacter antarcticum sp. nov., isolated from antarctic soil.</title>
        <authorList>
            <person name="Yan Y.-Q."/>
            <person name="Du Z.-J."/>
        </authorList>
    </citation>
    <scope>NUCLEOTIDE SEQUENCE [LARGE SCALE GENOMIC DNA]</scope>
    <source>
        <strain evidence="9 10">F01003</strain>
    </source>
</reference>
<dbReference type="PANTHER" id="PTHR10629:SF52">
    <property type="entry name" value="DNA (CYTOSINE-5)-METHYLTRANSFERASE 1"/>
    <property type="match status" value="1"/>
</dbReference>
<keyword evidence="10" id="KW-1185">Reference proteome</keyword>
<dbReference type="PRINTS" id="PR00105">
    <property type="entry name" value="C5METTRFRASE"/>
</dbReference>
<organism evidence="9 10">
    <name type="scientific">Mucilaginibacter gilvus</name>
    <dbReference type="NCBI Taxonomy" id="2305909"/>
    <lineage>
        <taxon>Bacteria</taxon>
        <taxon>Pseudomonadati</taxon>
        <taxon>Bacteroidota</taxon>
        <taxon>Sphingobacteriia</taxon>
        <taxon>Sphingobacteriales</taxon>
        <taxon>Sphingobacteriaceae</taxon>
        <taxon>Mucilaginibacter</taxon>
    </lineage>
</organism>
<evidence type="ECO:0000256" key="8">
    <source>
        <dbReference type="RuleBase" id="RU000417"/>
    </source>
</evidence>
<proteinExistence type="inferred from homology"/>